<dbReference type="EMBL" id="MF155946">
    <property type="protein sequence ID" value="ASR75432.1"/>
    <property type="molecule type" value="Genomic_DNA"/>
</dbReference>
<name>A0A222YTY7_9CAUD</name>
<dbReference type="Proteomes" id="UP000223009">
    <property type="component" value="Segment"/>
</dbReference>
<evidence type="ECO:0000313" key="1">
    <source>
        <dbReference type="EMBL" id="ASR75432.1"/>
    </source>
</evidence>
<accession>A0A222YTY7</accession>
<sequence>MRAKELIEILSKHPDYLVQIGTSEIIGPVRDVYTDCFDEEEGHTFVIEVDEDD</sequence>
<organism evidence="1 2">
    <name type="scientific">Streptomyces phage Mildred21</name>
    <dbReference type="NCBI Taxonomy" id="2023959"/>
    <lineage>
        <taxon>Viruses</taxon>
        <taxon>Duplodnaviria</taxon>
        <taxon>Heunggongvirae</taxon>
        <taxon>Uroviricota</taxon>
        <taxon>Caudoviricetes</taxon>
        <taxon>Stanwilliamsviridae</taxon>
        <taxon>Boydwoodruffvirinae</taxon>
        <taxon>Samistivirus</taxon>
        <taxon>Samistivirus mildred21</taxon>
    </lineage>
</organism>
<gene>
    <name evidence="1" type="ORF">SEA_MILDRED21_24</name>
</gene>
<evidence type="ECO:0000313" key="2">
    <source>
        <dbReference type="Proteomes" id="UP000223009"/>
    </source>
</evidence>
<proteinExistence type="predicted"/>
<reference evidence="1 2" key="1">
    <citation type="submission" date="2017-05" db="EMBL/GenBank/DDBJ databases">
        <authorList>
            <person name="Chapman J."/>
            <person name="Chang C."/>
            <person name="Suresh T."/>
            <person name="Shishido T.C."/>
            <person name="Bindert I."/>
            <person name="Shaffer C.D."/>
            <person name="Weston-Hafer K.A."/>
            <person name="Russell D.A."/>
            <person name="Pope W.H."/>
            <person name="Jacobs-Sera D."/>
            <person name="Hendrix R.W."/>
            <person name="Hatfull G.F."/>
        </authorList>
    </citation>
    <scope>NUCLEOTIDE SEQUENCE [LARGE SCALE GENOMIC DNA]</scope>
</reference>
<protein>
    <submittedName>
        <fullName evidence="1">Uncharacterized protein</fullName>
    </submittedName>
</protein>
<keyword evidence="2" id="KW-1185">Reference proteome</keyword>